<keyword evidence="1" id="KW-0472">Membrane</keyword>
<keyword evidence="1" id="KW-1133">Transmembrane helix</keyword>
<name>A0A162MAE2_9BACL</name>
<feature type="transmembrane region" description="Helical" evidence="1">
    <location>
        <begin position="169"/>
        <end position="187"/>
    </location>
</feature>
<reference evidence="2 3" key="1">
    <citation type="submission" date="2016-03" db="EMBL/GenBank/DDBJ databases">
        <title>Draft genome sequence of Paenibacillus antarcticus CECT 5836.</title>
        <authorList>
            <person name="Shin S.-K."/>
            <person name="Yi H."/>
        </authorList>
    </citation>
    <scope>NUCLEOTIDE SEQUENCE [LARGE SCALE GENOMIC DNA]</scope>
    <source>
        <strain evidence="2 3">CECT 5836</strain>
    </source>
</reference>
<evidence type="ECO:0000256" key="1">
    <source>
        <dbReference type="SAM" id="Phobius"/>
    </source>
</evidence>
<feature type="transmembrane region" description="Helical" evidence="1">
    <location>
        <begin position="140"/>
        <end position="157"/>
    </location>
</feature>
<comment type="caution">
    <text evidence="2">The sequence shown here is derived from an EMBL/GenBank/DDBJ whole genome shotgun (WGS) entry which is preliminary data.</text>
</comment>
<dbReference type="Proteomes" id="UP000077355">
    <property type="component" value="Unassembled WGS sequence"/>
</dbReference>
<sequence length="228" mass="26274">MNVIQLGPFVLNLELLMFILSACIGYMALKYRLKKVTVVVEGNISDKFVNALIIGFVIWKCSLILFDPMSVIHYPMSLIYFSGGDRGLMLAIAISVIYVWFRTRKDGTGIMLNLDVLLIGWTTSSSMYHLLLLASHKENVLYHVIFIILNIMLALYFYTRKVALGDSNVLTRVMIWYSLIMIGVSFLQKGRTLFIFGFTMEQLIYVFVFILFLWIDTALDKQKRKGRH</sequence>
<evidence type="ECO:0000313" key="3">
    <source>
        <dbReference type="Proteomes" id="UP000077355"/>
    </source>
</evidence>
<dbReference type="RefSeq" id="WP_068652609.1">
    <property type="nucleotide sequence ID" value="NZ_CP043611.1"/>
</dbReference>
<gene>
    <name evidence="2" type="ORF">PBAT_21030</name>
</gene>
<feature type="transmembrane region" description="Helical" evidence="1">
    <location>
        <begin position="48"/>
        <end position="66"/>
    </location>
</feature>
<dbReference type="EMBL" id="LVJI01000048">
    <property type="protein sequence ID" value="OAB41053.1"/>
    <property type="molecule type" value="Genomic_DNA"/>
</dbReference>
<dbReference type="OrthoDB" id="1796359at2"/>
<feature type="transmembrane region" description="Helical" evidence="1">
    <location>
        <begin position="193"/>
        <end position="215"/>
    </location>
</feature>
<evidence type="ECO:0000313" key="2">
    <source>
        <dbReference type="EMBL" id="OAB41053.1"/>
    </source>
</evidence>
<feature type="transmembrane region" description="Helical" evidence="1">
    <location>
        <begin position="112"/>
        <end position="134"/>
    </location>
</feature>
<feature type="transmembrane region" description="Helical" evidence="1">
    <location>
        <begin position="6"/>
        <end position="28"/>
    </location>
</feature>
<proteinExistence type="predicted"/>
<evidence type="ECO:0008006" key="4">
    <source>
        <dbReference type="Google" id="ProtNLM"/>
    </source>
</evidence>
<feature type="transmembrane region" description="Helical" evidence="1">
    <location>
        <begin position="78"/>
        <end position="100"/>
    </location>
</feature>
<keyword evidence="3" id="KW-1185">Reference proteome</keyword>
<keyword evidence="1" id="KW-0812">Transmembrane</keyword>
<protein>
    <recommendedName>
        <fullName evidence="4">Prolipoprotein diacylglyceryl transferase</fullName>
    </recommendedName>
</protein>
<accession>A0A162MAE2</accession>
<dbReference type="AlphaFoldDB" id="A0A162MAE2"/>
<organism evidence="2 3">
    <name type="scientific">Paenibacillus antarcticus</name>
    <dbReference type="NCBI Taxonomy" id="253703"/>
    <lineage>
        <taxon>Bacteria</taxon>
        <taxon>Bacillati</taxon>
        <taxon>Bacillota</taxon>
        <taxon>Bacilli</taxon>
        <taxon>Bacillales</taxon>
        <taxon>Paenibacillaceae</taxon>
        <taxon>Paenibacillus</taxon>
    </lineage>
</organism>